<feature type="transmembrane region" description="Helical" evidence="1">
    <location>
        <begin position="20"/>
        <end position="39"/>
    </location>
</feature>
<sequence>MTITAKAASVLGYRVLPTSIFALLAYAAIFFALTITDTLSNAPTPAKQRGLDLAQAYTDLHH</sequence>
<evidence type="ECO:0000313" key="3">
    <source>
        <dbReference type="Proteomes" id="UP000283269"/>
    </source>
</evidence>
<organism evidence="2 3">
    <name type="scientific">Psilocybe cyanescens</name>
    <dbReference type="NCBI Taxonomy" id="93625"/>
    <lineage>
        <taxon>Eukaryota</taxon>
        <taxon>Fungi</taxon>
        <taxon>Dikarya</taxon>
        <taxon>Basidiomycota</taxon>
        <taxon>Agaricomycotina</taxon>
        <taxon>Agaricomycetes</taxon>
        <taxon>Agaricomycetidae</taxon>
        <taxon>Agaricales</taxon>
        <taxon>Agaricineae</taxon>
        <taxon>Strophariaceae</taxon>
        <taxon>Psilocybe</taxon>
    </lineage>
</organism>
<proteinExistence type="predicted"/>
<evidence type="ECO:0000256" key="1">
    <source>
        <dbReference type="SAM" id="Phobius"/>
    </source>
</evidence>
<name>A0A409WV91_PSICY</name>
<dbReference type="AlphaFoldDB" id="A0A409WV91"/>
<dbReference type="EMBL" id="NHYD01003139">
    <property type="protein sequence ID" value="PPQ82438.1"/>
    <property type="molecule type" value="Genomic_DNA"/>
</dbReference>
<dbReference type="InParanoid" id="A0A409WV91"/>
<gene>
    <name evidence="2" type="ORF">CVT25_008373</name>
</gene>
<keyword evidence="1" id="KW-1133">Transmembrane helix</keyword>
<evidence type="ECO:0000313" key="2">
    <source>
        <dbReference type="EMBL" id="PPQ82438.1"/>
    </source>
</evidence>
<keyword evidence="3" id="KW-1185">Reference proteome</keyword>
<protein>
    <recommendedName>
        <fullName evidence="4">ABC transporter permease</fullName>
    </recommendedName>
</protein>
<dbReference type="STRING" id="93625.A0A409WV91"/>
<dbReference type="Proteomes" id="UP000283269">
    <property type="component" value="Unassembled WGS sequence"/>
</dbReference>
<accession>A0A409WV91</accession>
<feature type="non-terminal residue" evidence="2">
    <location>
        <position position="62"/>
    </location>
</feature>
<evidence type="ECO:0008006" key="4">
    <source>
        <dbReference type="Google" id="ProtNLM"/>
    </source>
</evidence>
<keyword evidence="1" id="KW-0812">Transmembrane</keyword>
<keyword evidence="1" id="KW-0472">Membrane</keyword>
<comment type="caution">
    <text evidence="2">The sequence shown here is derived from an EMBL/GenBank/DDBJ whole genome shotgun (WGS) entry which is preliminary data.</text>
</comment>
<reference evidence="2 3" key="1">
    <citation type="journal article" date="2018" name="Evol. Lett.">
        <title>Horizontal gene cluster transfer increased hallucinogenic mushroom diversity.</title>
        <authorList>
            <person name="Reynolds H.T."/>
            <person name="Vijayakumar V."/>
            <person name="Gluck-Thaler E."/>
            <person name="Korotkin H.B."/>
            <person name="Matheny P.B."/>
            <person name="Slot J.C."/>
        </authorList>
    </citation>
    <scope>NUCLEOTIDE SEQUENCE [LARGE SCALE GENOMIC DNA]</scope>
    <source>
        <strain evidence="2 3">2631</strain>
    </source>
</reference>